<dbReference type="InterPro" id="IPR036249">
    <property type="entry name" value="Thioredoxin-like_sf"/>
</dbReference>
<name>A0A1B6VJK0_9PROT</name>
<dbReference type="InterPro" id="IPR004045">
    <property type="entry name" value="Glutathione_S-Trfase_N"/>
</dbReference>
<dbReference type="InterPro" id="IPR036282">
    <property type="entry name" value="Glutathione-S-Trfase_C_sf"/>
</dbReference>
<dbReference type="GO" id="GO:0004364">
    <property type="term" value="F:glutathione transferase activity"/>
    <property type="evidence" value="ECO:0007669"/>
    <property type="project" value="TreeGrafter"/>
</dbReference>
<dbReference type="RefSeq" id="WP_064274698.1">
    <property type="nucleotide sequence ID" value="NZ_LUTU01000008.1"/>
</dbReference>
<dbReference type="EMBL" id="LUTU01000008">
    <property type="protein sequence ID" value="OAJ67399.1"/>
    <property type="molecule type" value="Genomic_DNA"/>
</dbReference>
<dbReference type="AlphaFoldDB" id="A0A1B6VJK0"/>
<dbReference type="Proteomes" id="UP000077786">
    <property type="component" value="Unassembled WGS sequence"/>
</dbReference>
<dbReference type="Pfam" id="PF13410">
    <property type="entry name" value="GST_C_2"/>
    <property type="match status" value="1"/>
</dbReference>
<dbReference type="CDD" id="cd03043">
    <property type="entry name" value="GST_N_1"/>
    <property type="match status" value="1"/>
</dbReference>
<dbReference type="PATRIC" id="fig|38307.3.peg.2059"/>
<dbReference type="SFLD" id="SFLDS00019">
    <property type="entry name" value="Glutathione_Transferase_(cytos"/>
    <property type="match status" value="1"/>
</dbReference>
<dbReference type="PROSITE" id="PS50404">
    <property type="entry name" value="GST_NTER"/>
    <property type="match status" value="1"/>
</dbReference>
<dbReference type="Gene3D" id="3.40.30.10">
    <property type="entry name" value="Glutaredoxin"/>
    <property type="match status" value="1"/>
</dbReference>
<dbReference type="OrthoDB" id="9799538at2"/>
<proteinExistence type="predicted"/>
<dbReference type="SUPFAM" id="SSF52833">
    <property type="entry name" value="Thioredoxin-like"/>
    <property type="match status" value="1"/>
</dbReference>
<dbReference type="CDD" id="cd03194">
    <property type="entry name" value="GST_C_3"/>
    <property type="match status" value="1"/>
</dbReference>
<keyword evidence="2" id="KW-0808">Transferase</keyword>
<protein>
    <submittedName>
        <fullName evidence="2">Glutathione S-transferase</fullName>
    </submittedName>
</protein>
<gene>
    <name evidence="2" type="ORF">A0123_01998</name>
</gene>
<evidence type="ECO:0000313" key="3">
    <source>
        <dbReference type="Proteomes" id="UP000077786"/>
    </source>
</evidence>
<dbReference type="GO" id="GO:0016034">
    <property type="term" value="F:maleylacetoacetate isomerase activity"/>
    <property type="evidence" value="ECO:0007669"/>
    <property type="project" value="TreeGrafter"/>
</dbReference>
<reference evidence="2 3" key="1">
    <citation type="submission" date="2016-03" db="EMBL/GenBank/DDBJ databases">
        <title>Draft genome sequence of Gluconobacter cerinus strain CECT 9110.</title>
        <authorList>
            <person name="Sainz F."/>
            <person name="Mas A."/>
            <person name="Torija M.J."/>
        </authorList>
    </citation>
    <scope>NUCLEOTIDE SEQUENCE [LARGE SCALE GENOMIC DNA]</scope>
    <source>
        <strain evidence="2 3">CECT 9110</strain>
    </source>
</reference>
<evidence type="ECO:0000313" key="2">
    <source>
        <dbReference type="EMBL" id="OAJ67399.1"/>
    </source>
</evidence>
<organism evidence="2 3">
    <name type="scientific">Gluconobacter cerinus</name>
    <dbReference type="NCBI Taxonomy" id="38307"/>
    <lineage>
        <taxon>Bacteria</taxon>
        <taxon>Pseudomonadati</taxon>
        <taxon>Pseudomonadota</taxon>
        <taxon>Alphaproteobacteria</taxon>
        <taxon>Acetobacterales</taxon>
        <taxon>Acetobacteraceae</taxon>
        <taxon>Gluconobacter</taxon>
    </lineage>
</organism>
<comment type="caution">
    <text evidence="2">The sequence shown here is derived from an EMBL/GenBank/DDBJ whole genome shotgun (WGS) entry which is preliminary data.</text>
</comment>
<dbReference type="InterPro" id="IPR040079">
    <property type="entry name" value="Glutathione_S-Trfase"/>
</dbReference>
<dbReference type="GO" id="GO:0006749">
    <property type="term" value="P:glutathione metabolic process"/>
    <property type="evidence" value="ECO:0007669"/>
    <property type="project" value="TreeGrafter"/>
</dbReference>
<dbReference type="PANTHER" id="PTHR42673:SF4">
    <property type="entry name" value="MALEYLACETOACETATE ISOMERASE"/>
    <property type="match status" value="1"/>
</dbReference>
<dbReference type="Gene3D" id="1.20.1050.10">
    <property type="match status" value="1"/>
</dbReference>
<dbReference type="Pfam" id="PF13409">
    <property type="entry name" value="GST_N_2"/>
    <property type="match status" value="1"/>
</dbReference>
<evidence type="ECO:0000259" key="1">
    <source>
        <dbReference type="PROSITE" id="PS50404"/>
    </source>
</evidence>
<dbReference type="PANTHER" id="PTHR42673">
    <property type="entry name" value="MALEYLACETOACETATE ISOMERASE"/>
    <property type="match status" value="1"/>
</dbReference>
<accession>A0A1B6VJK0</accession>
<sequence length="218" mass="24405">MAGTLLIGSRRYSSWSLRGWLAVKLAKLDVEEKVIALKGGGKTTEIHALSPNKLVPYLQHDGAHVWESLAICEYCAEYEPSLWPQDRVVRAHARSVSAQMHAGFRPIRQNCPMDVERVPAPLSEISEDLAKDVALLSETLKGALLRSGTATPYLFGDVLTVADCMYAPVAIRIHTYQLNVDPVVKAWVQTILHHPLMKEWYSLADAEPAEWRLSYEDK</sequence>
<feature type="domain" description="GST N-terminal" evidence="1">
    <location>
        <begin position="3"/>
        <end position="83"/>
    </location>
</feature>
<dbReference type="SUPFAM" id="SSF47616">
    <property type="entry name" value="GST C-terminal domain-like"/>
    <property type="match status" value="1"/>
</dbReference>
<dbReference type="GO" id="GO:0006559">
    <property type="term" value="P:L-phenylalanine catabolic process"/>
    <property type="evidence" value="ECO:0007669"/>
    <property type="project" value="TreeGrafter"/>
</dbReference>